<dbReference type="AlphaFoldDB" id="A0ABD5AZ02"/>
<dbReference type="Proteomes" id="UP001240157">
    <property type="component" value="Unassembled WGS sequence"/>
</dbReference>
<dbReference type="InterPro" id="IPR051394">
    <property type="entry name" value="Glutamate_Synthase"/>
</dbReference>
<dbReference type="InterPro" id="IPR036485">
    <property type="entry name" value="Glu_synth_asu_C_sf"/>
</dbReference>
<feature type="domain" description="Glutamate synthase alpha subunit C-terminal" evidence="1">
    <location>
        <begin position="117"/>
        <end position="300"/>
    </location>
</feature>
<dbReference type="EMBL" id="JAVGJF010000160">
    <property type="protein sequence ID" value="MDQ7176497.1"/>
    <property type="molecule type" value="Genomic_DNA"/>
</dbReference>
<dbReference type="SUPFAM" id="SSF51395">
    <property type="entry name" value="FMN-linked oxidoreductases"/>
    <property type="match status" value="1"/>
</dbReference>
<accession>A0ABD5AZ02</accession>
<protein>
    <submittedName>
        <fullName evidence="2">Glutamate synthase subunit alpha</fullName>
    </submittedName>
</protein>
<dbReference type="InterPro" id="IPR013785">
    <property type="entry name" value="Aldolase_TIM"/>
</dbReference>
<sequence length="320" mass="35104">TQNKDLRALFRGKAQHVVNFMYFIAEELREILASLGLETVEELVGRTDLLQRSTQLKPNSKAASLQIERLIEQFDGVNTKEISQNHHLDEGFDLNYLYPDARYSIENGHSFTGNYVVNNEQRDVGVITGSAIAKQYGEEGLPEDTILAYTEGHAGQSLAAYAPRGLTIHHTGDANDYVGKGLSGGTVIVNAPNSQRENEIIAGNVNFYGASRGKAFINGKAGERFCIRNSGADVVVEGIGDHGLEYMTGGHVIILGDVGKNFGQGMSGGVSYIFPSDVEKFKKVNALETLEFSSIRFDEEKSLIKDMLEAHFKHTRSNKA</sequence>
<gene>
    <name evidence="2" type="ORF">RCF65_10925</name>
</gene>
<dbReference type="PANTHER" id="PTHR43100">
    <property type="entry name" value="GLUTAMATE SYNTHASE [NADPH] SMALL CHAIN"/>
    <property type="match status" value="1"/>
</dbReference>
<dbReference type="Gene3D" id="3.20.20.70">
    <property type="entry name" value="Aldolase class I"/>
    <property type="match status" value="1"/>
</dbReference>
<dbReference type="InterPro" id="IPR002489">
    <property type="entry name" value="Glu_synth_asu_C"/>
</dbReference>
<evidence type="ECO:0000313" key="2">
    <source>
        <dbReference type="EMBL" id="MDQ7176497.1"/>
    </source>
</evidence>
<feature type="non-terminal residue" evidence="2">
    <location>
        <position position="320"/>
    </location>
</feature>
<feature type="non-terminal residue" evidence="2">
    <location>
        <position position="1"/>
    </location>
</feature>
<dbReference type="Gene3D" id="2.160.20.60">
    <property type="entry name" value="Glutamate synthase, alpha subunit, C-terminal domain"/>
    <property type="match status" value="1"/>
</dbReference>
<organism evidence="2 3">
    <name type="scientific">Staphylococcus chromogenes</name>
    <name type="common">Staphylococcus hyicus subsp. chromogenes</name>
    <dbReference type="NCBI Taxonomy" id="46126"/>
    <lineage>
        <taxon>Bacteria</taxon>
        <taxon>Bacillati</taxon>
        <taxon>Bacillota</taxon>
        <taxon>Bacilli</taxon>
        <taxon>Bacillales</taxon>
        <taxon>Staphylococcaceae</taxon>
        <taxon>Staphylococcus</taxon>
    </lineage>
</organism>
<evidence type="ECO:0000259" key="1">
    <source>
        <dbReference type="Pfam" id="PF01493"/>
    </source>
</evidence>
<dbReference type="Pfam" id="PF01493">
    <property type="entry name" value="GXGXG"/>
    <property type="match status" value="1"/>
</dbReference>
<proteinExistence type="predicted"/>
<comment type="caution">
    <text evidence="2">The sequence shown here is derived from an EMBL/GenBank/DDBJ whole genome shotgun (WGS) entry which is preliminary data.</text>
</comment>
<dbReference type="SUPFAM" id="SSF69336">
    <property type="entry name" value="Alpha subunit of glutamate synthase, C-terminal domain"/>
    <property type="match status" value="1"/>
</dbReference>
<name>A0ABD5AZ02_STACR</name>
<reference evidence="2 3" key="1">
    <citation type="submission" date="2023-08" db="EMBL/GenBank/DDBJ databases">
        <title>Whole genome sequencing of Staphylococcus chromogenes NNSch 2386.</title>
        <authorList>
            <person name="Kropotov V.S."/>
            <person name="Boriskina E.V."/>
            <person name="Gordinskaya N.A."/>
            <person name="Shkurkina I.S."/>
            <person name="Kryazhev D.V."/>
            <person name="Alekseeva A.E."/>
            <person name="Makhova M.A."/>
        </authorList>
    </citation>
    <scope>NUCLEOTIDE SEQUENCE [LARGE SCALE GENOMIC DNA]</scope>
    <source>
        <strain evidence="2 3">NNSch 2386</strain>
    </source>
</reference>
<evidence type="ECO:0000313" key="3">
    <source>
        <dbReference type="Proteomes" id="UP001240157"/>
    </source>
</evidence>